<proteinExistence type="predicted"/>
<evidence type="ECO:0000313" key="4">
    <source>
        <dbReference type="Proteomes" id="UP000032067"/>
    </source>
</evidence>
<feature type="chain" id="PRO_5002215505" description="DUF4148 domain-containing protein" evidence="2">
    <location>
        <begin position="24"/>
        <end position="128"/>
    </location>
</feature>
<dbReference type="EMBL" id="JXQQ01000033">
    <property type="protein sequence ID" value="KIQ31367.1"/>
    <property type="molecule type" value="Genomic_DNA"/>
</dbReference>
<dbReference type="Proteomes" id="UP000032067">
    <property type="component" value="Unassembled WGS sequence"/>
</dbReference>
<comment type="caution">
    <text evidence="3">The sequence shown here is derived from an EMBL/GenBank/DDBJ whole genome shotgun (WGS) entry which is preliminary data.</text>
</comment>
<dbReference type="RefSeq" id="WP_042579737.1">
    <property type="nucleotide sequence ID" value="NZ_JXQQ01000033.1"/>
</dbReference>
<evidence type="ECO:0000256" key="2">
    <source>
        <dbReference type="SAM" id="SignalP"/>
    </source>
</evidence>
<feature type="compositionally biased region" description="Basic and acidic residues" evidence="1">
    <location>
        <begin position="108"/>
        <end position="122"/>
    </location>
</feature>
<keyword evidence="2" id="KW-0732">Signal</keyword>
<sequence>MNTKQFFSALAFTAVGIATSAQAENYDGVATIRSERPRADLAAEAREAARNPIAGEASFVSKIDVPNERLARAEVRNAALSIARAGNPYGDNAGAGVLGLTSGPATHKSLEPQARKTPDANRNRASGG</sequence>
<evidence type="ECO:0008006" key="5">
    <source>
        <dbReference type="Google" id="ProtNLM"/>
    </source>
</evidence>
<gene>
    <name evidence="3" type="ORF">RT97_15820</name>
</gene>
<feature type="signal peptide" evidence="2">
    <location>
        <begin position="1"/>
        <end position="23"/>
    </location>
</feature>
<evidence type="ECO:0000313" key="3">
    <source>
        <dbReference type="EMBL" id="KIQ31367.1"/>
    </source>
</evidence>
<evidence type="ECO:0000256" key="1">
    <source>
        <dbReference type="SAM" id="MobiDB-lite"/>
    </source>
</evidence>
<protein>
    <recommendedName>
        <fullName evidence="5">DUF4148 domain-containing protein</fullName>
    </recommendedName>
</protein>
<organism evidence="3 4">
    <name type="scientific">Variovorax paradoxus</name>
    <dbReference type="NCBI Taxonomy" id="34073"/>
    <lineage>
        <taxon>Bacteria</taxon>
        <taxon>Pseudomonadati</taxon>
        <taxon>Pseudomonadota</taxon>
        <taxon>Betaproteobacteria</taxon>
        <taxon>Burkholderiales</taxon>
        <taxon>Comamonadaceae</taxon>
        <taxon>Variovorax</taxon>
    </lineage>
</organism>
<accession>A0A0D0KYX1</accession>
<reference evidence="3 4" key="1">
    <citation type="submission" date="2014-12" db="EMBL/GenBank/DDBJ databases">
        <title>16Stimator: statistical estimation of ribosomal gene copy numbers from draft genome assemblies.</title>
        <authorList>
            <person name="Perisin M.A."/>
            <person name="Vetter M."/>
            <person name="Gilbert J.A."/>
            <person name="Bergelson J."/>
        </authorList>
    </citation>
    <scope>NUCLEOTIDE SEQUENCE [LARGE SCALE GENOMIC DNA]</scope>
    <source>
        <strain evidence="3 4">MEDvA23</strain>
    </source>
</reference>
<feature type="region of interest" description="Disordered" evidence="1">
    <location>
        <begin position="85"/>
        <end position="128"/>
    </location>
</feature>
<name>A0A0D0KYX1_VARPD</name>
<dbReference type="AlphaFoldDB" id="A0A0D0KYX1"/>